<accession>A0AAE1AZJ0</accession>
<evidence type="ECO:0000313" key="1">
    <source>
        <dbReference type="EMBL" id="KAK3796106.1"/>
    </source>
</evidence>
<sequence length="111" mass="12471">MLEQGFVEVQVATFRTNHTENRNSLLKWVVKRSSRPQEPINELDTTDISLKRISVKNAIFPPEIVNFRDTVVYSRVITIGNGCPIISAPGRGAARVLKPISWVLRENSVLA</sequence>
<keyword evidence="2" id="KW-1185">Reference proteome</keyword>
<dbReference type="Proteomes" id="UP001283361">
    <property type="component" value="Unassembled WGS sequence"/>
</dbReference>
<evidence type="ECO:0000313" key="2">
    <source>
        <dbReference type="Proteomes" id="UP001283361"/>
    </source>
</evidence>
<proteinExistence type="predicted"/>
<name>A0AAE1AZJ0_9GAST</name>
<organism evidence="1 2">
    <name type="scientific">Elysia crispata</name>
    <name type="common">lettuce slug</name>
    <dbReference type="NCBI Taxonomy" id="231223"/>
    <lineage>
        <taxon>Eukaryota</taxon>
        <taxon>Metazoa</taxon>
        <taxon>Spiralia</taxon>
        <taxon>Lophotrochozoa</taxon>
        <taxon>Mollusca</taxon>
        <taxon>Gastropoda</taxon>
        <taxon>Heterobranchia</taxon>
        <taxon>Euthyneura</taxon>
        <taxon>Panpulmonata</taxon>
        <taxon>Sacoglossa</taxon>
        <taxon>Placobranchoidea</taxon>
        <taxon>Plakobranchidae</taxon>
        <taxon>Elysia</taxon>
    </lineage>
</organism>
<comment type="caution">
    <text evidence="1">The sequence shown here is derived from an EMBL/GenBank/DDBJ whole genome shotgun (WGS) entry which is preliminary data.</text>
</comment>
<gene>
    <name evidence="1" type="ORF">RRG08_009544</name>
</gene>
<reference evidence="1" key="1">
    <citation type="journal article" date="2023" name="G3 (Bethesda)">
        <title>A reference genome for the long-term kleptoplast-retaining sea slug Elysia crispata morphotype clarki.</title>
        <authorList>
            <person name="Eastman K.E."/>
            <person name="Pendleton A.L."/>
            <person name="Shaikh M.A."/>
            <person name="Suttiyut T."/>
            <person name="Ogas R."/>
            <person name="Tomko P."/>
            <person name="Gavelis G."/>
            <person name="Widhalm J.R."/>
            <person name="Wisecaver J.H."/>
        </authorList>
    </citation>
    <scope>NUCLEOTIDE SEQUENCE</scope>
    <source>
        <strain evidence="1">ECLA1</strain>
    </source>
</reference>
<dbReference type="EMBL" id="JAWDGP010000929">
    <property type="protein sequence ID" value="KAK3796106.1"/>
    <property type="molecule type" value="Genomic_DNA"/>
</dbReference>
<protein>
    <submittedName>
        <fullName evidence="1">Uncharacterized protein</fullName>
    </submittedName>
</protein>
<dbReference type="AlphaFoldDB" id="A0AAE1AZJ0"/>